<dbReference type="RefSeq" id="XP_033672935.1">
    <property type="nucleotide sequence ID" value="XM_033810431.1"/>
</dbReference>
<protein>
    <recommendedName>
        <fullName evidence="10">Transcription factor domain-containing protein</fullName>
    </recommendedName>
</protein>
<keyword evidence="4" id="KW-0804">Transcription</keyword>
<accession>A0A6A6D312</accession>
<evidence type="ECO:0000256" key="5">
    <source>
        <dbReference type="ARBA" id="ARBA00023242"/>
    </source>
</evidence>
<dbReference type="Proteomes" id="UP000799537">
    <property type="component" value="Unassembled WGS sequence"/>
</dbReference>
<evidence type="ECO:0000256" key="3">
    <source>
        <dbReference type="ARBA" id="ARBA00023125"/>
    </source>
</evidence>
<evidence type="ECO:0000313" key="8">
    <source>
        <dbReference type="EMBL" id="KAF2172046.1"/>
    </source>
</evidence>
<dbReference type="AlphaFoldDB" id="A0A6A6D312"/>
<evidence type="ECO:0000256" key="4">
    <source>
        <dbReference type="ARBA" id="ARBA00023163"/>
    </source>
</evidence>
<comment type="subcellular location">
    <subcellularLocation>
        <location evidence="1">Nucleus</location>
    </subcellularLocation>
</comment>
<dbReference type="GeneID" id="54563703"/>
<evidence type="ECO:0000256" key="7">
    <source>
        <dbReference type="SAM" id="Phobius"/>
    </source>
</evidence>
<keyword evidence="2" id="KW-0805">Transcription regulation</keyword>
<dbReference type="GO" id="GO:0045944">
    <property type="term" value="P:positive regulation of transcription by RNA polymerase II"/>
    <property type="evidence" value="ECO:0007669"/>
    <property type="project" value="TreeGrafter"/>
</dbReference>
<dbReference type="EMBL" id="ML993582">
    <property type="protein sequence ID" value="KAF2172046.1"/>
    <property type="molecule type" value="Genomic_DNA"/>
</dbReference>
<dbReference type="CDD" id="cd12148">
    <property type="entry name" value="fungal_TF_MHR"/>
    <property type="match status" value="1"/>
</dbReference>
<dbReference type="OrthoDB" id="6486656at2759"/>
<dbReference type="PANTHER" id="PTHR47540:SF2">
    <property type="entry name" value="ZN(II)2CYS6 TRANSCRIPTION FACTOR (EUROFUNG)"/>
    <property type="match status" value="1"/>
</dbReference>
<keyword evidence="9" id="KW-1185">Reference proteome</keyword>
<keyword evidence="5" id="KW-0539">Nucleus</keyword>
<dbReference type="InterPro" id="IPR051711">
    <property type="entry name" value="Stress_Response_Reg"/>
</dbReference>
<evidence type="ECO:0000313" key="9">
    <source>
        <dbReference type="Proteomes" id="UP000799537"/>
    </source>
</evidence>
<dbReference type="GO" id="GO:0043565">
    <property type="term" value="F:sequence-specific DNA binding"/>
    <property type="evidence" value="ECO:0007669"/>
    <property type="project" value="TreeGrafter"/>
</dbReference>
<evidence type="ECO:0000256" key="2">
    <source>
        <dbReference type="ARBA" id="ARBA00023015"/>
    </source>
</evidence>
<feature type="transmembrane region" description="Helical" evidence="7">
    <location>
        <begin position="321"/>
        <end position="342"/>
    </location>
</feature>
<organism evidence="8 9">
    <name type="scientific">Zasmidium cellare ATCC 36951</name>
    <dbReference type="NCBI Taxonomy" id="1080233"/>
    <lineage>
        <taxon>Eukaryota</taxon>
        <taxon>Fungi</taxon>
        <taxon>Dikarya</taxon>
        <taxon>Ascomycota</taxon>
        <taxon>Pezizomycotina</taxon>
        <taxon>Dothideomycetes</taxon>
        <taxon>Dothideomycetidae</taxon>
        <taxon>Mycosphaerellales</taxon>
        <taxon>Mycosphaerellaceae</taxon>
        <taxon>Zasmidium</taxon>
    </lineage>
</organism>
<keyword evidence="3" id="KW-0238">DNA-binding</keyword>
<proteinExistence type="predicted"/>
<feature type="region of interest" description="Disordered" evidence="6">
    <location>
        <begin position="409"/>
        <end position="428"/>
    </location>
</feature>
<dbReference type="GO" id="GO:0005634">
    <property type="term" value="C:nucleus"/>
    <property type="evidence" value="ECO:0007669"/>
    <property type="project" value="UniProtKB-SubCell"/>
</dbReference>
<keyword evidence="7" id="KW-0812">Transmembrane</keyword>
<reference evidence="8" key="1">
    <citation type="journal article" date="2020" name="Stud. Mycol.">
        <title>101 Dothideomycetes genomes: a test case for predicting lifestyles and emergence of pathogens.</title>
        <authorList>
            <person name="Haridas S."/>
            <person name="Albert R."/>
            <person name="Binder M."/>
            <person name="Bloem J."/>
            <person name="Labutti K."/>
            <person name="Salamov A."/>
            <person name="Andreopoulos B."/>
            <person name="Baker S."/>
            <person name="Barry K."/>
            <person name="Bills G."/>
            <person name="Bluhm B."/>
            <person name="Cannon C."/>
            <person name="Castanera R."/>
            <person name="Culley D."/>
            <person name="Daum C."/>
            <person name="Ezra D."/>
            <person name="Gonzalez J."/>
            <person name="Henrissat B."/>
            <person name="Kuo A."/>
            <person name="Liang C."/>
            <person name="Lipzen A."/>
            <person name="Lutzoni F."/>
            <person name="Magnuson J."/>
            <person name="Mondo S."/>
            <person name="Nolan M."/>
            <person name="Ohm R."/>
            <person name="Pangilinan J."/>
            <person name="Park H.-J."/>
            <person name="Ramirez L."/>
            <person name="Alfaro M."/>
            <person name="Sun H."/>
            <person name="Tritt A."/>
            <person name="Yoshinaga Y."/>
            <person name="Zwiers L.-H."/>
            <person name="Turgeon B."/>
            <person name="Goodwin S."/>
            <person name="Spatafora J."/>
            <person name="Crous P."/>
            <person name="Grigoriev I."/>
        </authorList>
    </citation>
    <scope>NUCLEOTIDE SEQUENCE</scope>
    <source>
        <strain evidence="8">ATCC 36951</strain>
    </source>
</reference>
<name>A0A6A6D312_ZASCE</name>
<keyword evidence="7" id="KW-0472">Membrane</keyword>
<dbReference type="PANTHER" id="PTHR47540">
    <property type="entry name" value="THIAMINE REPRESSIBLE GENES REGULATORY PROTEIN THI5"/>
    <property type="match status" value="1"/>
</dbReference>
<evidence type="ECO:0008006" key="10">
    <source>
        <dbReference type="Google" id="ProtNLM"/>
    </source>
</evidence>
<gene>
    <name evidence="8" type="ORF">M409DRAFT_35706</name>
</gene>
<evidence type="ECO:0000256" key="6">
    <source>
        <dbReference type="SAM" id="MobiDB-lite"/>
    </source>
</evidence>
<sequence>MPRYISQPAECVLPDDDKSPMVVLPDQTTTMSYLECFAEHAQVTYRYVPRQQWQSLVTRLYSDDESLLNDDVNMSLLLLVVGLGCIWYPSWKNKEFSSYRTKATRLYRAAKSRLTKVAATFPPTVAAVQAFTLECQLLLTMNHFNTAWLSLGMAIRMGQIIGFQKQHPQPAQADSFEETIRASLVKIIGLVMRKLYPATSQETTWLEDHVHEFEASLQRWLKETPTFFHPGDNRTKTSSDDNTLFEVPWSFKRQQRTVRMTYHFATMLMYRGSLLSEFLRTEANMSRETPPPTAVQKCVQAAVHMASFAADIAEDTTYNTVFWTTSYFTFCAISILLVYLALYRDVDDRAQLEVLLEKAMRGHRKLDQSVNLETQRLLEESRNLASHARPLSNEGADHSTNERLAHQSEITSISRSEPSAIEAQDGPPLRDADFTHDLVRSLTEASKPPVTLTLLQFDLDTSRNNNDLGMILNVGFDCSLPDLFDLDASRHFPG</sequence>
<feature type="region of interest" description="Disordered" evidence="6">
    <location>
        <begin position="383"/>
        <end position="402"/>
    </location>
</feature>
<evidence type="ECO:0000256" key="1">
    <source>
        <dbReference type="ARBA" id="ARBA00004123"/>
    </source>
</evidence>
<keyword evidence="7" id="KW-1133">Transmembrane helix</keyword>